<evidence type="ECO:0000256" key="7">
    <source>
        <dbReference type="ARBA" id="ARBA00023012"/>
    </source>
</evidence>
<dbReference type="OrthoDB" id="9813151at2"/>
<keyword evidence="9" id="KW-1133">Transmembrane helix</keyword>
<dbReference type="AlphaFoldDB" id="U2KF53"/>
<comment type="caution">
    <text evidence="11">The sequence shown here is derived from an EMBL/GenBank/DDBJ whole genome shotgun (WGS) entry which is preliminary data.</text>
</comment>
<feature type="compositionally biased region" description="Low complexity" evidence="8">
    <location>
        <begin position="82"/>
        <end position="103"/>
    </location>
</feature>
<evidence type="ECO:0000256" key="6">
    <source>
        <dbReference type="ARBA" id="ARBA00022777"/>
    </source>
</evidence>
<evidence type="ECO:0000313" key="12">
    <source>
        <dbReference type="Proteomes" id="UP000016662"/>
    </source>
</evidence>
<dbReference type="PATRIC" id="fig|411473.3.peg.2335"/>
<dbReference type="InterPro" id="IPR036890">
    <property type="entry name" value="HATPase_C_sf"/>
</dbReference>
<dbReference type="SUPFAM" id="SSF47384">
    <property type="entry name" value="Homodimeric domain of signal transducing histidine kinase"/>
    <property type="match status" value="1"/>
</dbReference>
<feature type="domain" description="Histidine kinase" evidence="10">
    <location>
        <begin position="371"/>
        <end position="579"/>
    </location>
</feature>
<comment type="subcellular location">
    <subcellularLocation>
        <location evidence="2">Membrane</location>
    </subcellularLocation>
</comment>
<dbReference type="Gene3D" id="3.30.565.10">
    <property type="entry name" value="Histidine kinase-like ATPase, C-terminal domain"/>
    <property type="match status" value="1"/>
</dbReference>
<dbReference type="GO" id="GO:0016036">
    <property type="term" value="P:cellular response to phosphate starvation"/>
    <property type="evidence" value="ECO:0007669"/>
    <property type="project" value="TreeGrafter"/>
</dbReference>
<evidence type="ECO:0000256" key="8">
    <source>
        <dbReference type="SAM" id="MobiDB-lite"/>
    </source>
</evidence>
<dbReference type="InterPro" id="IPR036097">
    <property type="entry name" value="HisK_dim/P_sf"/>
</dbReference>
<dbReference type="EC" id="2.7.13.3" evidence="3"/>
<keyword evidence="12" id="KW-1185">Reference proteome</keyword>
<comment type="catalytic activity">
    <reaction evidence="1">
        <text>ATP + protein L-histidine = ADP + protein N-phospho-L-histidine.</text>
        <dbReference type="EC" id="2.7.13.3"/>
    </reaction>
</comment>
<proteinExistence type="predicted"/>
<dbReference type="Pfam" id="PF00512">
    <property type="entry name" value="HisKA"/>
    <property type="match status" value="1"/>
</dbReference>
<dbReference type="GO" id="GO:0005886">
    <property type="term" value="C:plasma membrane"/>
    <property type="evidence" value="ECO:0007669"/>
    <property type="project" value="TreeGrafter"/>
</dbReference>
<keyword evidence="5" id="KW-0808">Transferase</keyword>
<feature type="transmembrane region" description="Helical" evidence="9">
    <location>
        <begin position="328"/>
        <end position="350"/>
    </location>
</feature>
<dbReference type="PRINTS" id="PR00344">
    <property type="entry name" value="BCTRLSENSOR"/>
</dbReference>
<dbReference type="Pfam" id="PF02518">
    <property type="entry name" value="HATPase_c"/>
    <property type="match status" value="1"/>
</dbReference>
<reference evidence="11 12" key="1">
    <citation type="submission" date="2013-07" db="EMBL/GenBank/DDBJ databases">
        <authorList>
            <person name="Weinstock G."/>
            <person name="Sodergren E."/>
            <person name="Wylie T."/>
            <person name="Fulton L."/>
            <person name="Fulton R."/>
            <person name="Fronick C."/>
            <person name="O'Laughlin M."/>
            <person name="Godfrey J."/>
            <person name="Miner T."/>
            <person name="Herter B."/>
            <person name="Appelbaum E."/>
            <person name="Cordes M."/>
            <person name="Lek S."/>
            <person name="Wollam A."/>
            <person name="Pepin K.H."/>
            <person name="Palsikar V.B."/>
            <person name="Mitreva M."/>
            <person name="Wilson R.K."/>
        </authorList>
    </citation>
    <scope>NUCLEOTIDE SEQUENCE [LARGE SCALE GENOMIC DNA]</scope>
    <source>
        <strain evidence="11 12">ATCC 27760</strain>
    </source>
</reference>
<name>U2KF53_9FIRM</name>
<dbReference type="PANTHER" id="PTHR45453:SF1">
    <property type="entry name" value="PHOSPHATE REGULON SENSOR PROTEIN PHOR"/>
    <property type="match status" value="1"/>
</dbReference>
<dbReference type="FunFam" id="3.30.565.10:FF:000006">
    <property type="entry name" value="Sensor histidine kinase WalK"/>
    <property type="match status" value="1"/>
</dbReference>
<dbReference type="RefSeq" id="WP_021680972.1">
    <property type="nucleotide sequence ID" value="NZ_KI260323.1"/>
</dbReference>
<dbReference type="CDD" id="cd00082">
    <property type="entry name" value="HisKA"/>
    <property type="match status" value="1"/>
</dbReference>
<feature type="region of interest" description="Disordered" evidence="8">
    <location>
        <begin position="56"/>
        <end position="202"/>
    </location>
</feature>
<keyword evidence="4" id="KW-0597">Phosphoprotein</keyword>
<dbReference type="EMBL" id="AWVF01000349">
    <property type="protein sequence ID" value="ERJ90735.1"/>
    <property type="molecule type" value="Genomic_DNA"/>
</dbReference>
<feature type="compositionally biased region" description="Low complexity" evidence="8">
    <location>
        <begin position="114"/>
        <end position="163"/>
    </location>
</feature>
<keyword evidence="6 11" id="KW-0418">Kinase</keyword>
<evidence type="ECO:0000256" key="9">
    <source>
        <dbReference type="SAM" id="Phobius"/>
    </source>
</evidence>
<evidence type="ECO:0000259" key="10">
    <source>
        <dbReference type="PROSITE" id="PS50109"/>
    </source>
</evidence>
<sequence length="579" mass="64496">MIRRVRRQFICITMAMLTTVLLIPLIALNVITEAMSYNQTRNLLEQIAISETAVRQMPDGAPPDGKRPQETTNAVPAAGSDTSTETTVTTTASTTTTAETTTVQTERAPAETKAAGSGAPAPAAVQTQSPTPRQTAAPKATTAAPRATTARQTKAPVTTTKAVVSRETKPAATQPPHPDPPRQTEPDLPPDPPPWWGWDNPPHDYEDNRENYAARQPVLYAMPLASLAQSVPMNDGGRNAPPFPDKRGDVVTIDHFLCFANGEGMLMRLDGTENYTEDDAQTMLDYVLEKGKTDGWYGSLQYFRKDYDRGTLVVFSDRSAEQLLLHKVLLVSILVFLLMEGVVFLLTMILTKRAMRPMQETFERQRQFISDAGHELKTPLTIISANVDILHDEIGENKWLSYIQSQAERMRVLVGEMMNLTKLEMGDKKKDFVDFSLSEAVSGAALPFEGQAFEQEKQLELEIQEDISYHGNPDQIKQLVGIFMDNALKYSKEHGEIRVTLQQVQNKKTLKVYNTGKGIPESEKEKIFQRFYRSDASRARATGGYGLGLSIAQSIADAHKIRIQVESEYEHWICFILTF</sequence>
<dbReference type="PANTHER" id="PTHR45453">
    <property type="entry name" value="PHOSPHATE REGULON SENSOR PROTEIN PHOR"/>
    <property type="match status" value="1"/>
</dbReference>
<dbReference type="SMART" id="SM00387">
    <property type="entry name" value="HATPase_c"/>
    <property type="match status" value="1"/>
</dbReference>
<dbReference type="GO" id="GO:0004721">
    <property type="term" value="F:phosphoprotein phosphatase activity"/>
    <property type="evidence" value="ECO:0007669"/>
    <property type="project" value="TreeGrafter"/>
</dbReference>
<keyword evidence="9" id="KW-0472">Membrane</keyword>
<dbReference type="Gene3D" id="1.10.287.130">
    <property type="match status" value="1"/>
</dbReference>
<dbReference type="InterPro" id="IPR003661">
    <property type="entry name" value="HisK_dim/P_dom"/>
</dbReference>
<dbReference type="InterPro" id="IPR003594">
    <property type="entry name" value="HATPase_dom"/>
</dbReference>
<dbReference type="eggNOG" id="COG5002">
    <property type="taxonomic scope" value="Bacteria"/>
</dbReference>
<evidence type="ECO:0000256" key="1">
    <source>
        <dbReference type="ARBA" id="ARBA00000085"/>
    </source>
</evidence>
<accession>U2KF53</accession>
<dbReference type="Proteomes" id="UP000016662">
    <property type="component" value="Unassembled WGS sequence"/>
</dbReference>
<gene>
    <name evidence="11" type="ORF">RUMCAL_02784</name>
</gene>
<dbReference type="GO" id="GO:0000155">
    <property type="term" value="F:phosphorelay sensor kinase activity"/>
    <property type="evidence" value="ECO:0007669"/>
    <property type="project" value="InterPro"/>
</dbReference>
<dbReference type="PROSITE" id="PS50109">
    <property type="entry name" value="HIS_KIN"/>
    <property type="match status" value="1"/>
</dbReference>
<dbReference type="CDD" id="cd00075">
    <property type="entry name" value="HATPase"/>
    <property type="match status" value="1"/>
</dbReference>
<evidence type="ECO:0000313" key="11">
    <source>
        <dbReference type="EMBL" id="ERJ90735.1"/>
    </source>
</evidence>
<evidence type="ECO:0000256" key="5">
    <source>
        <dbReference type="ARBA" id="ARBA00022679"/>
    </source>
</evidence>
<dbReference type="InterPro" id="IPR050351">
    <property type="entry name" value="BphY/WalK/GraS-like"/>
</dbReference>
<evidence type="ECO:0000256" key="3">
    <source>
        <dbReference type="ARBA" id="ARBA00012438"/>
    </source>
</evidence>
<dbReference type="STRING" id="411473.RUMCAL_02784"/>
<dbReference type="InterPro" id="IPR004358">
    <property type="entry name" value="Sig_transdc_His_kin-like_C"/>
</dbReference>
<organism evidence="11 12">
    <name type="scientific">Ruminococcus callidus ATCC 27760</name>
    <dbReference type="NCBI Taxonomy" id="411473"/>
    <lineage>
        <taxon>Bacteria</taxon>
        <taxon>Bacillati</taxon>
        <taxon>Bacillota</taxon>
        <taxon>Clostridia</taxon>
        <taxon>Eubacteriales</taxon>
        <taxon>Oscillospiraceae</taxon>
        <taxon>Ruminococcus</taxon>
    </lineage>
</organism>
<dbReference type="HOGENOM" id="CLU_000445_89_6_9"/>
<dbReference type="SUPFAM" id="SSF55874">
    <property type="entry name" value="ATPase domain of HSP90 chaperone/DNA topoisomerase II/histidine kinase"/>
    <property type="match status" value="1"/>
</dbReference>
<dbReference type="InterPro" id="IPR005467">
    <property type="entry name" value="His_kinase_dom"/>
</dbReference>
<keyword evidence="7" id="KW-0902">Two-component regulatory system</keyword>
<dbReference type="SMART" id="SM00388">
    <property type="entry name" value="HisKA"/>
    <property type="match status" value="1"/>
</dbReference>
<evidence type="ECO:0000256" key="2">
    <source>
        <dbReference type="ARBA" id="ARBA00004370"/>
    </source>
</evidence>
<protein>
    <recommendedName>
        <fullName evidence="3">histidine kinase</fullName>
        <ecNumber evidence="3">2.7.13.3</ecNumber>
    </recommendedName>
</protein>
<evidence type="ECO:0000256" key="4">
    <source>
        <dbReference type="ARBA" id="ARBA00022553"/>
    </source>
</evidence>
<keyword evidence="9" id="KW-0812">Transmembrane</keyword>
<feature type="compositionally biased region" description="Pro residues" evidence="8">
    <location>
        <begin position="186"/>
        <end position="195"/>
    </location>
</feature>